<feature type="repeat" description="TPR" evidence="2">
    <location>
        <begin position="85"/>
        <end position="118"/>
    </location>
</feature>
<dbReference type="InterPro" id="IPR019734">
    <property type="entry name" value="TPR_rpt"/>
</dbReference>
<gene>
    <name evidence="4" type="ORF">WN51_10229</name>
</gene>
<evidence type="ECO:0000313" key="4">
    <source>
        <dbReference type="EMBL" id="KOX77139.1"/>
    </source>
</evidence>
<dbReference type="PANTHER" id="PTHR11006">
    <property type="entry name" value="PROTEIN ARGININE N-METHYLTRANSFERASE"/>
    <property type="match status" value="1"/>
</dbReference>
<keyword evidence="3" id="KW-0489">Methyltransferase</keyword>
<dbReference type="InterPro" id="IPR011990">
    <property type="entry name" value="TPR-like_helical_dom_sf"/>
</dbReference>
<dbReference type="AlphaFoldDB" id="A0A0M9A6Z6"/>
<dbReference type="EMBL" id="KQ435735">
    <property type="protein sequence ID" value="KOX77139.1"/>
    <property type="molecule type" value="Genomic_DNA"/>
</dbReference>
<dbReference type="GO" id="GO:0042054">
    <property type="term" value="F:histone methyltransferase activity"/>
    <property type="evidence" value="ECO:0007669"/>
    <property type="project" value="TreeGrafter"/>
</dbReference>
<dbReference type="SUPFAM" id="SSF53335">
    <property type="entry name" value="S-adenosyl-L-methionine-dependent methyltransferases"/>
    <property type="match status" value="1"/>
</dbReference>
<name>A0A0M9A6Z6_9HYME</name>
<reference evidence="4 5" key="1">
    <citation type="submission" date="2015-07" db="EMBL/GenBank/DDBJ databases">
        <title>The genome of Melipona quadrifasciata.</title>
        <authorList>
            <person name="Pan H."/>
            <person name="Kapheim K."/>
        </authorList>
    </citation>
    <scope>NUCLEOTIDE SEQUENCE [LARGE SCALE GENOMIC DNA]</scope>
    <source>
        <strain evidence="4">0111107301</strain>
        <tissue evidence="4">Whole body</tissue>
    </source>
</reference>
<proteinExistence type="predicted"/>
<dbReference type="InterPro" id="IPR029063">
    <property type="entry name" value="SAM-dependent_MTases_sf"/>
</dbReference>
<dbReference type="InterPro" id="IPR025799">
    <property type="entry name" value="Arg_MeTrfase"/>
</dbReference>
<dbReference type="CDD" id="cd02440">
    <property type="entry name" value="AdoMet_MTases"/>
    <property type="match status" value="1"/>
</dbReference>
<dbReference type="GO" id="GO:0016274">
    <property type="term" value="F:protein-arginine N-methyltransferase activity"/>
    <property type="evidence" value="ECO:0007669"/>
    <property type="project" value="InterPro"/>
</dbReference>
<dbReference type="OrthoDB" id="5980806at2759"/>
<accession>A0A0M9A6Z6</accession>
<keyword evidence="3" id="KW-0808">Transferase</keyword>
<dbReference type="Gene3D" id="1.25.40.10">
    <property type="entry name" value="Tetratricopeptide repeat domain"/>
    <property type="match status" value="1"/>
</dbReference>
<dbReference type="PROSITE" id="PS51678">
    <property type="entry name" value="SAM_MT_PRMT"/>
    <property type="match status" value="1"/>
</dbReference>
<dbReference type="Proteomes" id="UP000053105">
    <property type="component" value="Unassembled WGS sequence"/>
</dbReference>
<protein>
    <submittedName>
        <fullName evidence="4">Uncharacterized protein</fullName>
    </submittedName>
</protein>
<organism evidence="4 5">
    <name type="scientific">Melipona quadrifasciata</name>
    <dbReference type="NCBI Taxonomy" id="166423"/>
    <lineage>
        <taxon>Eukaryota</taxon>
        <taxon>Metazoa</taxon>
        <taxon>Ecdysozoa</taxon>
        <taxon>Arthropoda</taxon>
        <taxon>Hexapoda</taxon>
        <taxon>Insecta</taxon>
        <taxon>Pterygota</taxon>
        <taxon>Neoptera</taxon>
        <taxon>Endopterygota</taxon>
        <taxon>Hymenoptera</taxon>
        <taxon>Apocrita</taxon>
        <taxon>Aculeata</taxon>
        <taxon>Apoidea</taxon>
        <taxon>Anthophila</taxon>
        <taxon>Apidae</taxon>
        <taxon>Melipona</taxon>
    </lineage>
</organism>
<dbReference type="PROSITE" id="PS50005">
    <property type="entry name" value="TPR"/>
    <property type="match status" value="1"/>
</dbReference>
<evidence type="ECO:0000256" key="1">
    <source>
        <dbReference type="ARBA" id="ARBA00022691"/>
    </source>
</evidence>
<keyword evidence="5" id="KW-1185">Reference proteome</keyword>
<keyword evidence="2" id="KW-0802">TPR repeat</keyword>
<dbReference type="Gene3D" id="3.40.50.150">
    <property type="entry name" value="Vaccinia Virus protein VP39"/>
    <property type="match status" value="1"/>
</dbReference>
<keyword evidence="1 3" id="KW-0949">S-adenosyl-L-methionine</keyword>
<evidence type="ECO:0000256" key="3">
    <source>
        <dbReference type="PROSITE-ProRule" id="PRU01015"/>
    </source>
</evidence>
<dbReference type="Pfam" id="PF06325">
    <property type="entry name" value="PrmA"/>
    <property type="match status" value="1"/>
</dbReference>
<dbReference type="STRING" id="166423.A0A0M9A6Z6"/>
<evidence type="ECO:0000313" key="5">
    <source>
        <dbReference type="Proteomes" id="UP000053105"/>
    </source>
</evidence>
<dbReference type="GO" id="GO:0005634">
    <property type="term" value="C:nucleus"/>
    <property type="evidence" value="ECO:0007669"/>
    <property type="project" value="TreeGrafter"/>
</dbReference>
<dbReference type="SMART" id="SM00028">
    <property type="entry name" value="TPR"/>
    <property type="match status" value="2"/>
</dbReference>
<dbReference type="GO" id="GO:0032259">
    <property type="term" value="P:methylation"/>
    <property type="evidence" value="ECO:0007669"/>
    <property type="project" value="UniProtKB-KW"/>
</dbReference>
<dbReference type="SUPFAM" id="SSF48452">
    <property type="entry name" value="TPR-like"/>
    <property type="match status" value="1"/>
</dbReference>
<evidence type="ECO:0000256" key="2">
    <source>
        <dbReference type="PROSITE-ProRule" id="PRU00339"/>
    </source>
</evidence>
<dbReference type="PANTHER" id="PTHR11006:SF60">
    <property type="entry name" value="PROTEIN ARGININE N-METHYLTRANSFERASE 9"/>
    <property type="match status" value="1"/>
</dbReference>
<sequence>MQRELNEIIEKSLQKAYDHDRTGNVGKAYAYYTVVAELCSRKRPEIEEAFVDVLCQWGIQLAGENRFEDVALCYKRSLDIYPNNPRMLNNFAAHLLRNNDPLEAIKYLKRALRANPNFLPAERNLQNAHSMAVDRWHFPMLNDKHRNVAFQHVIYKRISQGYNTVLDVGTGTGLLSLYAQHAGAKKIYACECSPVMLKIAKKVFETNDAKDIILLPKLSSDLVIPTDIAERVKLVVTETFDAGLFGERVIPSMISVHSNVLDKNGIVVPMGATLYIAAIECEYIRNKSAVMFDKIKHFCPLNFDNISVLLDEEYYDTENLKNVEVNYIVEPTALFTINFNDLSDLQQFNTDGIKNIINITCKHSEMLKGKLKCSYSSDNSEYDDYDHKLLYRLPKEVITFLNDVEYIKLLTEVSKSFTNREIHSILDTSPFPIYGLILLKENKHSKILYYKNENVMFQRFIKQIAEQNGFEDKLRIVSKYNHINDSLDTIFIHDFDIKGELKDCNDEHNHEFFRCLLKPNGILLPEQIFFVGQLVFSDDLPNMVYVEDKNLQDISTFAFDASNFEKGTHNTFNNTTSYGIAQYINEFKINQIFDLNSSLYLYEPLSNVNVLIEMRKNEVAERMINFGKISATNNKLLPNALVCWYKVRLALNHSYDTKRNGSFMNHTAILLEDELKNSILQGNEVCIKVHNTSKNQVILILYNVL</sequence>